<evidence type="ECO:0000313" key="4">
    <source>
        <dbReference type="Proteomes" id="UP000639606"/>
    </source>
</evidence>
<dbReference type="Proteomes" id="UP000639606">
    <property type="component" value="Unassembled WGS sequence"/>
</dbReference>
<dbReference type="AlphaFoldDB" id="A0A918ECD9"/>
<evidence type="ECO:0000313" key="3">
    <source>
        <dbReference type="EMBL" id="GGP48963.1"/>
    </source>
</evidence>
<proteinExistence type="predicted"/>
<keyword evidence="2" id="KW-0472">Membrane</keyword>
<gene>
    <name evidence="3" type="ORF">GCM10010185_21360</name>
</gene>
<reference evidence="3" key="1">
    <citation type="journal article" date="2014" name="Int. J. Syst. Evol. Microbiol.">
        <title>Complete genome sequence of Corynebacterium casei LMG S-19264T (=DSM 44701T), isolated from a smear-ripened cheese.</title>
        <authorList>
            <consortium name="US DOE Joint Genome Institute (JGI-PGF)"/>
            <person name="Walter F."/>
            <person name="Albersmeier A."/>
            <person name="Kalinowski J."/>
            <person name="Ruckert C."/>
        </authorList>
    </citation>
    <scope>NUCLEOTIDE SEQUENCE</scope>
    <source>
        <strain evidence="3">JCM 3313</strain>
    </source>
</reference>
<accession>A0A918ECD9</accession>
<feature type="region of interest" description="Disordered" evidence="1">
    <location>
        <begin position="53"/>
        <end position="86"/>
    </location>
</feature>
<protein>
    <submittedName>
        <fullName evidence="3">Uncharacterized protein</fullName>
    </submittedName>
</protein>
<comment type="caution">
    <text evidence="3">The sequence shown here is derived from an EMBL/GenBank/DDBJ whole genome shotgun (WGS) entry which is preliminary data.</text>
</comment>
<keyword evidence="2" id="KW-1133">Transmembrane helix</keyword>
<dbReference type="EMBL" id="BMRG01000003">
    <property type="protein sequence ID" value="GGP48963.1"/>
    <property type="molecule type" value="Genomic_DNA"/>
</dbReference>
<organism evidence="3 4">
    <name type="scientific">Saccharothrix coeruleofusca</name>
    <dbReference type="NCBI Taxonomy" id="33919"/>
    <lineage>
        <taxon>Bacteria</taxon>
        <taxon>Bacillati</taxon>
        <taxon>Actinomycetota</taxon>
        <taxon>Actinomycetes</taxon>
        <taxon>Pseudonocardiales</taxon>
        <taxon>Pseudonocardiaceae</taxon>
        <taxon>Saccharothrix</taxon>
    </lineage>
</organism>
<name>A0A918ECD9_9PSEU</name>
<feature type="compositionally biased region" description="Acidic residues" evidence="1">
    <location>
        <begin position="76"/>
        <end position="86"/>
    </location>
</feature>
<keyword evidence="4" id="KW-1185">Reference proteome</keyword>
<reference evidence="3" key="2">
    <citation type="submission" date="2020-09" db="EMBL/GenBank/DDBJ databases">
        <authorList>
            <person name="Sun Q."/>
            <person name="Ohkuma M."/>
        </authorList>
    </citation>
    <scope>NUCLEOTIDE SEQUENCE</scope>
    <source>
        <strain evidence="3">JCM 3313</strain>
    </source>
</reference>
<evidence type="ECO:0000256" key="2">
    <source>
        <dbReference type="SAM" id="Phobius"/>
    </source>
</evidence>
<dbReference type="RefSeq" id="WP_189223029.1">
    <property type="nucleotide sequence ID" value="NZ_BMRG01000003.1"/>
</dbReference>
<sequence length="155" mass="16444">MLFVVLLLVLAALGLLVPALTTTSTPWAWWSVAASGAAAVVLVLDWWRHRRPATGDRPPAPVATGPAPERGQPSTPDDEPAEEQTDAADLLVVTDLAEEVRVLDERPRYHLATCSWLGERASLGLPVSEARELGFTPCGVCLPDSALAAAQRASS</sequence>
<feature type="transmembrane region" description="Helical" evidence="2">
    <location>
        <begin position="28"/>
        <end position="47"/>
    </location>
</feature>
<keyword evidence="2" id="KW-0812">Transmembrane</keyword>
<evidence type="ECO:0000256" key="1">
    <source>
        <dbReference type="SAM" id="MobiDB-lite"/>
    </source>
</evidence>